<dbReference type="Pfam" id="PF13442">
    <property type="entry name" value="Cytochrome_CBB3"/>
    <property type="match status" value="1"/>
</dbReference>
<keyword evidence="11 16" id="KW-0408">Iron</keyword>
<evidence type="ECO:0000256" key="15">
    <source>
        <dbReference type="ARBA" id="ARBA00047816"/>
    </source>
</evidence>
<feature type="domain" description="Cytochrome oxidase subunit II transmembrane region profile" evidence="22">
    <location>
        <begin position="38"/>
        <end position="133"/>
    </location>
</feature>
<evidence type="ECO:0000256" key="7">
    <source>
        <dbReference type="ARBA" id="ARBA00022723"/>
    </source>
</evidence>
<keyword evidence="4 16" id="KW-0349">Heme</keyword>
<evidence type="ECO:0000256" key="1">
    <source>
        <dbReference type="ARBA" id="ARBA00004141"/>
    </source>
</evidence>
<dbReference type="Proteomes" id="UP001597264">
    <property type="component" value="Unassembled WGS sequence"/>
</dbReference>
<dbReference type="SUPFAM" id="SSF46626">
    <property type="entry name" value="Cytochrome c"/>
    <property type="match status" value="1"/>
</dbReference>
<feature type="domain" description="Cytochrome c" evidence="23">
    <location>
        <begin position="291"/>
        <end position="372"/>
    </location>
</feature>
<evidence type="ECO:0000259" key="21">
    <source>
        <dbReference type="PROSITE" id="PS50857"/>
    </source>
</evidence>
<dbReference type="PANTHER" id="PTHR22888:SF9">
    <property type="entry name" value="CYTOCHROME C OXIDASE SUBUNIT 2"/>
    <property type="match status" value="1"/>
</dbReference>
<comment type="subcellular location">
    <subcellularLocation>
        <location evidence="17">Cell membrane</location>
        <topology evidence="17">Multi-pass membrane protein</topology>
    </subcellularLocation>
    <subcellularLocation>
        <location evidence="1">Membrane</location>
        <topology evidence="1">Multi-pass membrane protein</topology>
    </subcellularLocation>
</comment>
<evidence type="ECO:0000256" key="5">
    <source>
        <dbReference type="ARBA" id="ARBA00022660"/>
    </source>
</evidence>
<feature type="chain" id="PRO_5045811551" description="Cytochrome c oxidase subunit 2" evidence="20">
    <location>
        <begin position="25"/>
        <end position="391"/>
    </location>
</feature>
<evidence type="ECO:0000256" key="14">
    <source>
        <dbReference type="ARBA" id="ARBA00024688"/>
    </source>
</evidence>
<dbReference type="InterPro" id="IPR009056">
    <property type="entry name" value="Cyt_c-like_dom"/>
</dbReference>
<comment type="catalytic activity">
    <reaction evidence="15 18">
        <text>4 Fe(II)-[cytochrome c] + O2 + 8 H(+)(in) = 4 Fe(III)-[cytochrome c] + 2 H2O + 4 H(+)(out)</text>
        <dbReference type="Rhea" id="RHEA:11436"/>
        <dbReference type="Rhea" id="RHEA-COMP:10350"/>
        <dbReference type="Rhea" id="RHEA-COMP:14399"/>
        <dbReference type="ChEBI" id="CHEBI:15377"/>
        <dbReference type="ChEBI" id="CHEBI:15378"/>
        <dbReference type="ChEBI" id="CHEBI:15379"/>
        <dbReference type="ChEBI" id="CHEBI:29033"/>
        <dbReference type="ChEBI" id="CHEBI:29034"/>
        <dbReference type="EC" id="7.1.1.9"/>
    </reaction>
</comment>
<evidence type="ECO:0000256" key="18">
    <source>
        <dbReference type="RuleBase" id="RU004024"/>
    </source>
</evidence>
<dbReference type="InterPro" id="IPR002429">
    <property type="entry name" value="CcO_II-like_C"/>
</dbReference>
<comment type="similarity">
    <text evidence="2 17">Belongs to the cytochrome c oxidase subunit 2 family.</text>
</comment>
<dbReference type="InterPro" id="IPR008972">
    <property type="entry name" value="Cupredoxin"/>
</dbReference>
<evidence type="ECO:0000256" key="16">
    <source>
        <dbReference type="PROSITE-ProRule" id="PRU00433"/>
    </source>
</evidence>
<dbReference type="Pfam" id="PF00116">
    <property type="entry name" value="COX2"/>
    <property type="match status" value="1"/>
</dbReference>
<dbReference type="Gene3D" id="1.10.760.10">
    <property type="entry name" value="Cytochrome c-like domain"/>
    <property type="match status" value="1"/>
</dbReference>
<evidence type="ECO:0000313" key="25">
    <source>
        <dbReference type="Proteomes" id="UP001597264"/>
    </source>
</evidence>
<feature type="transmembrane region" description="Helical" evidence="19">
    <location>
        <begin position="105"/>
        <end position="123"/>
    </location>
</feature>
<dbReference type="PROSITE" id="PS50857">
    <property type="entry name" value="COX2_CUA"/>
    <property type="match status" value="1"/>
</dbReference>
<evidence type="ECO:0000256" key="3">
    <source>
        <dbReference type="ARBA" id="ARBA00022448"/>
    </source>
</evidence>
<keyword evidence="6 17" id="KW-0812">Transmembrane</keyword>
<evidence type="ECO:0000313" key="24">
    <source>
        <dbReference type="EMBL" id="MFD1216713.1"/>
    </source>
</evidence>
<dbReference type="EMBL" id="JBHTLR010000008">
    <property type="protein sequence ID" value="MFD1216713.1"/>
    <property type="molecule type" value="Genomic_DNA"/>
</dbReference>
<accession>A0ABW3U753</accession>
<evidence type="ECO:0000256" key="13">
    <source>
        <dbReference type="ARBA" id="ARBA00023136"/>
    </source>
</evidence>
<feature type="domain" description="Cytochrome oxidase subunit II copper A binding" evidence="21">
    <location>
        <begin position="134"/>
        <end position="271"/>
    </location>
</feature>
<keyword evidence="10 19" id="KW-1133">Transmembrane helix</keyword>
<dbReference type="PANTHER" id="PTHR22888">
    <property type="entry name" value="CYTOCHROME C OXIDASE, SUBUNIT II"/>
    <property type="match status" value="1"/>
</dbReference>
<keyword evidence="7 16" id="KW-0479">Metal-binding</keyword>
<name>A0ABW3U753_9GAMM</name>
<keyword evidence="20" id="KW-0732">Signal</keyword>
<keyword evidence="3 17" id="KW-0813">Transport</keyword>
<keyword evidence="13 19" id="KW-0472">Membrane</keyword>
<dbReference type="InterPro" id="IPR045187">
    <property type="entry name" value="CcO_II"/>
</dbReference>
<evidence type="ECO:0000259" key="22">
    <source>
        <dbReference type="PROSITE" id="PS50999"/>
    </source>
</evidence>
<dbReference type="InterPro" id="IPR036257">
    <property type="entry name" value="Cyt_c_oxidase_su2_TM_sf"/>
</dbReference>
<feature type="signal peptide" evidence="20">
    <location>
        <begin position="1"/>
        <end position="24"/>
    </location>
</feature>
<evidence type="ECO:0000256" key="9">
    <source>
        <dbReference type="ARBA" id="ARBA00022982"/>
    </source>
</evidence>
<dbReference type="Gene3D" id="1.10.287.90">
    <property type="match status" value="1"/>
</dbReference>
<keyword evidence="12 18" id="KW-0186">Copper</keyword>
<proteinExistence type="inferred from homology"/>
<comment type="caution">
    <text evidence="24">The sequence shown here is derived from an EMBL/GenBank/DDBJ whole genome shotgun (WGS) entry which is preliminary data.</text>
</comment>
<dbReference type="NCBIfam" id="TIGR02866">
    <property type="entry name" value="CoxB"/>
    <property type="match status" value="1"/>
</dbReference>
<evidence type="ECO:0000256" key="8">
    <source>
        <dbReference type="ARBA" id="ARBA00022967"/>
    </source>
</evidence>
<dbReference type="PROSITE" id="PS00078">
    <property type="entry name" value="COX2"/>
    <property type="match status" value="1"/>
</dbReference>
<evidence type="ECO:0000259" key="23">
    <source>
        <dbReference type="PROSITE" id="PS51007"/>
    </source>
</evidence>
<dbReference type="InterPro" id="IPR014222">
    <property type="entry name" value="Cyt_c_oxidase_su2"/>
</dbReference>
<comment type="function">
    <text evidence="14 18">Subunits I and II form the functional core of the enzyme complex. Electrons originating in cytochrome c are transferred via heme a and Cu(A) to the binuclear center formed by heme a3 and Cu(B).</text>
</comment>
<dbReference type="SUPFAM" id="SSF81464">
    <property type="entry name" value="Cytochrome c oxidase subunit II-like, transmembrane region"/>
    <property type="match status" value="1"/>
</dbReference>
<dbReference type="PRINTS" id="PR01166">
    <property type="entry name" value="CYCOXIDASEII"/>
</dbReference>
<sequence length="391" mass="43671">MLKGLKRLFAFLLCLPVFAPAAFAQESAPGANPESAQEVERWGVNMTQGVTEVSRTTYDLHMLIFWICVAIGVVVFGVMFYSMWRHRKSRGYKAAQFHESTLVELAWTIVPTLILVGMAIPATKTLYDIYDTKEADLDIMITGYQWKWKYDYLGSDVSFFSNLSTPRAQIDNQQPKSKDYLLEVDEPLVVPVNQKIRFLITANDVIHAWWVPDLAVKKDAIPGFVNESWTRIDEPGIYRGQCAELCGKDHGFMPIVVKAVPQDEYHSWLSDRAAAAARIKELTNKTFTFDELYERGKKIYASTCAACHQPNGQGVPGTFPAIAGSKYATGPMENHMSMVVNGSPSNPAMQAFGAQLSEVDLAAVITYQRNAFGNNMGDTVQPIDVLNFKNK</sequence>
<dbReference type="PROSITE" id="PS51007">
    <property type="entry name" value="CYTC"/>
    <property type="match status" value="1"/>
</dbReference>
<keyword evidence="25" id="KW-1185">Reference proteome</keyword>
<dbReference type="Gene3D" id="2.60.40.420">
    <property type="entry name" value="Cupredoxins - blue copper proteins"/>
    <property type="match status" value="1"/>
</dbReference>
<dbReference type="SUPFAM" id="SSF49503">
    <property type="entry name" value="Cupredoxins"/>
    <property type="match status" value="1"/>
</dbReference>
<evidence type="ECO:0000256" key="6">
    <source>
        <dbReference type="ARBA" id="ARBA00022692"/>
    </source>
</evidence>
<evidence type="ECO:0000256" key="10">
    <source>
        <dbReference type="ARBA" id="ARBA00022989"/>
    </source>
</evidence>
<keyword evidence="8" id="KW-1278">Translocase</keyword>
<evidence type="ECO:0000256" key="11">
    <source>
        <dbReference type="ARBA" id="ARBA00023004"/>
    </source>
</evidence>
<feature type="transmembrane region" description="Helical" evidence="19">
    <location>
        <begin position="63"/>
        <end position="84"/>
    </location>
</feature>
<protein>
    <recommendedName>
        <fullName evidence="18">Cytochrome c oxidase subunit 2</fullName>
        <ecNumber evidence="18">7.1.1.9</ecNumber>
    </recommendedName>
</protein>
<reference evidence="25" key="1">
    <citation type="journal article" date="2019" name="Int. J. Syst. Evol. Microbiol.">
        <title>The Global Catalogue of Microorganisms (GCM) 10K type strain sequencing project: providing services to taxonomists for standard genome sequencing and annotation.</title>
        <authorList>
            <consortium name="The Broad Institute Genomics Platform"/>
            <consortium name="The Broad Institute Genome Sequencing Center for Infectious Disease"/>
            <person name="Wu L."/>
            <person name="Ma J."/>
        </authorList>
    </citation>
    <scope>NUCLEOTIDE SEQUENCE [LARGE SCALE GENOMIC DNA]</scope>
    <source>
        <strain evidence="25">CCUG 54356</strain>
    </source>
</reference>
<dbReference type="PROSITE" id="PS50999">
    <property type="entry name" value="COX2_TM"/>
    <property type="match status" value="1"/>
</dbReference>
<gene>
    <name evidence="24" type="primary">coxB</name>
    <name evidence="24" type="ORF">ACFQ2X_08895</name>
</gene>
<evidence type="ECO:0000256" key="20">
    <source>
        <dbReference type="SAM" id="SignalP"/>
    </source>
</evidence>
<evidence type="ECO:0000256" key="12">
    <source>
        <dbReference type="ARBA" id="ARBA00023008"/>
    </source>
</evidence>
<comment type="cofactor">
    <cofactor evidence="18">
        <name>Cu cation</name>
        <dbReference type="ChEBI" id="CHEBI:23378"/>
    </cofactor>
    <text evidence="18">Binds a copper A center.</text>
</comment>
<dbReference type="RefSeq" id="WP_230436787.1">
    <property type="nucleotide sequence ID" value="NZ_CP087715.1"/>
</dbReference>
<organism evidence="24 25">
    <name type="scientific">Microbulbifer celer</name>
    <dbReference type="NCBI Taxonomy" id="435905"/>
    <lineage>
        <taxon>Bacteria</taxon>
        <taxon>Pseudomonadati</taxon>
        <taxon>Pseudomonadota</taxon>
        <taxon>Gammaproteobacteria</taxon>
        <taxon>Cellvibrionales</taxon>
        <taxon>Microbulbiferaceae</taxon>
        <taxon>Microbulbifer</taxon>
    </lineage>
</organism>
<dbReference type="InterPro" id="IPR011759">
    <property type="entry name" value="Cyt_c_oxidase_su2_TM_dom"/>
</dbReference>
<dbReference type="Pfam" id="PF02790">
    <property type="entry name" value="COX2_TM"/>
    <property type="match status" value="1"/>
</dbReference>
<keyword evidence="5 17" id="KW-0679">Respiratory chain</keyword>
<dbReference type="InterPro" id="IPR001505">
    <property type="entry name" value="Copper_CuA"/>
</dbReference>
<evidence type="ECO:0000256" key="2">
    <source>
        <dbReference type="ARBA" id="ARBA00007866"/>
    </source>
</evidence>
<keyword evidence="9 17" id="KW-0249">Electron transport</keyword>
<evidence type="ECO:0000256" key="19">
    <source>
        <dbReference type="SAM" id="Phobius"/>
    </source>
</evidence>
<dbReference type="EC" id="7.1.1.9" evidence="18"/>
<dbReference type="InterPro" id="IPR036909">
    <property type="entry name" value="Cyt_c-like_dom_sf"/>
</dbReference>
<evidence type="ECO:0000256" key="17">
    <source>
        <dbReference type="RuleBase" id="RU000456"/>
    </source>
</evidence>
<evidence type="ECO:0000256" key="4">
    <source>
        <dbReference type="ARBA" id="ARBA00022617"/>
    </source>
</evidence>